<dbReference type="Pfam" id="PF03601">
    <property type="entry name" value="Cons_hypoth698"/>
    <property type="match status" value="1"/>
</dbReference>
<feature type="transmembrane region" description="Helical" evidence="7">
    <location>
        <begin position="216"/>
        <end position="241"/>
    </location>
</feature>
<keyword evidence="3" id="KW-1003">Cell membrane</keyword>
<dbReference type="PANTHER" id="PTHR30106">
    <property type="entry name" value="INNER MEMBRANE PROTEIN YEIH-RELATED"/>
    <property type="match status" value="1"/>
</dbReference>
<keyword evidence="4 7" id="KW-0812">Transmembrane</keyword>
<feature type="transmembrane region" description="Helical" evidence="7">
    <location>
        <begin position="102"/>
        <end position="122"/>
    </location>
</feature>
<feature type="transmembrane region" description="Helical" evidence="7">
    <location>
        <begin position="191"/>
        <end position="210"/>
    </location>
</feature>
<comment type="caution">
    <text evidence="8">The sequence shown here is derived from an EMBL/GenBank/DDBJ whole genome shotgun (WGS) entry which is preliminary data.</text>
</comment>
<feature type="transmembrane region" description="Helical" evidence="7">
    <location>
        <begin position="21"/>
        <end position="38"/>
    </location>
</feature>
<feature type="transmembrane region" description="Helical" evidence="7">
    <location>
        <begin position="129"/>
        <end position="147"/>
    </location>
</feature>
<comment type="subcellular location">
    <subcellularLocation>
        <location evidence="1">Cell membrane</location>
        <topology evidence="1">Multi-pass membrane protein</topology>
    </subcellularLocation>
</comment>
<evidence type="ECO:0000313" key="9">
    <source>
        <dbReference type="Proteomes" id="UP001234880"/>
    </source>
</evidence>
<name>A0ABT9KSJ0_9ACTN</name>
<keyword evidence="6 7" id="KW-0472">Membrane</keyword>
<organism evidence="8 9">
    <name type="scientific">Streptomyces demainii</name>
    <dbReference type="NCBI Taxonomy" id="588122"/>
    <lineage>
        <taxon>Bacteria</taxon>
        <taxon>Bacillati</taxon>
        <taxon>Actinomycetota</taxon>
        <taxon>Actinomycetes</taxon>
        <taxon>Kitasatosporales</taxon>
        <taxon>Streptomycetaceae</taxon>
        <taxon>Streptomyces</taxon>
    </lineage>
</organism>
<reference evidence="8 9" key="1">
    <citation type="submission" date="2023-07" db="EMBL/GenBank/DDBJ databases">
        <title>Sequencing the genomes of 1000 actinobacteria strains.</title>
        <authorList>
            <person name="Klenk H.-P."/>
        </authorList>
    </citation>
    <scope>NUCLEOTIDE SEQUENCE [LARGE SCALE GENOMIC DNA]</scope>
    <source>
        <strain evidence="8 9">DSM 41600</strain>
    </source>
</reference>
<dbReference type="EMBL" id="JAURUE010000001">
    <property type="protein sequence ID" value="MDP9611400.1"/>
    <property type="molecule type" value="Genomic_DNA"/>
</dbReference>
<feature type="transmembrane region" description="Helical" evidence="7">
    <location>
        <begin position="44"/>
        <end position="64"/>
    </location>
</feature>
<dbReference type="PANTHER" id="PTHR30106:SF2">
    <property type="entry name" value="UPF0324 INNER MEMBRANE PROTEIN YEIH"/>
    <property type="match status" value="1"/>
</dbReference>
<protein>
    <submittedName>
        <fullName evidence="8">Integral membrane protein (TIGR00698 family)</fullName>
    </submittedName>
</protein>
<sequence>MTRSDHVVEGSPDVAGPVRSLVPGLSVVAVGTAAAFFLNTLVPAVSALTVAVVLGVAVGGRLPAGTREGLGWATKKFLRLGVVLLGLQLGLGEVFGLGAGKVLAVVVTVLVAFFGTLLLGRLIRVSRGLALMVATGFSICGASAIAAMDSVTESDKEDVATAVTLVTLYGSAAIALIPFVGQALGMSPERLGSWAGLSVHEVAQVVAAASPAGAGAVAIAVVIKLTRVVLLAPMVAGVSIVRRRRGETTAGKRPAIVPLFVLGFLAMMLVRSSGIVPSAALSVVKVVTTLLFAAALFGLGSGVRIGALLRAGRRGLVLGALSTLLVAGAGYGALAVVGV</sequence>
<evidence type="ECO:0000313" key="8">
    <source>
        <dbReference type="EMBL" id="MDP9611400.1"/>
    </source>
</evidence>
<evidence type="ECO:0000256" key="5">
    <source>
        <dbReference type="ARBA" id="ARBA00022989"/>
    </source>
</evidence>
<gene>
    <name evidence="8" type="ORF">JOF35_003677</name>
</gene>
<feature type="transmembrane region" description="Helical" evidence="7">
    <location>
        <begin position="315"/>
        <end position="337"/>
    </location>
</feature>
<evidence type="ECO:0000256" key="1">
    <source>
        <dbReference type="ARBA" id="ARBA00004651"/>
    </source>
</evidence>
<evidence type="ECO:0000256" key="7">
    <source>
        <dbReference type="SAM" id="Phobius"/>
    </source>
</evidence>
<proteinExistence type="inferred from homology"/>
<dbReference type="RefSeq" id="WP_079106734.1">
    <property type="nucleotide sequence ID" value="NZ_JAURUE010000001.1"/>
</dbReference>
<evidence type="ECO:0000256" key="6">
    <source>
        <dbReference type="ARBA" id="ARBA00023136"/>
    </source>
</evidence>
<feature type="transmembrane region" description="Helical" evidence="7">
    <location>
        <begin position="282"/>
        <end position="303"/>
    </location>
</feature>
<evidence type="ECO:0000256" key="4">
    <source>
        <dbReference type="ARBA" id="ARBA00022692"/>
    </source>
</evidence>
<feature type="transmembrane region" description="Helical" evidence="7">
    <location>
        <begin position="159"/>
        <end position="179"/>
    </location>
</feature>
<keyword evidence="5 7" id="KW-1133">Transmembrane helix</keyword>
<evidence type="ECO:0000256" key="3">
    <source>
        <dbReference type="ARBA" id="ARBA00022475"/>
    </source>
</evidence>
<feature type="transmembrane region" description="Helical" evidence="7">
    <location>
        <begin position="76"/>
        <end position="96"/>
    </location>
</feature>
<keyword evidence="9" id="KW-1185">Reference proteome</keyword>
<accession>A0ABT9KSJ0</accession>
<feature type="transmembrane region" description="Helical" evidence="7">
    <location>
        <begin position="253"/>
        <end position="270"/>
    </location>
</feature>
<evidence type="ECO:0000256" key="2">
    <source>
        <dbReference type="ARBA" id="ARBA00007977"/>
    </source>
</evidence>
<dbReference type="Proteomes" id="UP001234880">
    <property type="component" value="Unassembled WGS sequence"/>
</dbReference>
<dbReference type="InterPro" id="IPR018383">
    <property type="entry name" value="UPF0324_pro"/>
</dbReference>
<comment type="similarity">
    <text evidence="2">Belongs to the UPF0324 family.</text>
</comment>